<dbReference type="STRING" id="1314771.A0A197K6U3"/>
<keyword evidence="2" id="KW-0812">Transmembrane</keyword>
<feature type="compositionally biased region" description="Polar residues" evidence="1">
    <location>
        <begin position="197"/>
        <end position="206"/>
    </location>
</feature>
<feature type="transmembrane region" description="Helical" evidence="2">
    <location>
        <begin position="836"/>
        <end position="854"/>
    </location>
</feature>
<organism evidence="4 5">
    <name type="scientific">Linnemannia elongata AG-77</name>
    <dbReference type="NCBI Taxonomy" id="1314771"/>
    <lineage>
        <taxon>Eukaryota</taxon>
        <taxon>Fungi</taxon>
        <taxon>Fungi incertae sedis</taxon>
        <taxon>Mucoromycota</taxon>
        <taxon>Mortierellomycotina</taxon>
        <taxon>Mortierellomycetes</taxon>
        <taxon>Mortierellales</taxon>
        <taxon>Mortierellaceae</taxon>
        <taxon>Linnemannia</taxon>
    </lineage>
</organism>
<dbReference type="OrthoDB" id="2140105at2759"/>
<feature type="region of interest" description="Disordered" evidence="1">
    <location>
        <begin position="1"/>
        <end position="415"/>
    </location>
</feature>
<accession>A0A197K6U3</accession>
<gene>
    <name evidence="4" type="ORF">K457DRAFT_153321</name>
</gene>
<feature type="transmembrane region" description="Helical" evidence="2">
    <location>
        <begin position="740"/>
        <end position="759"/>
    </location>
</feature>
<name>A0A197K6U3_9FUNG</name>
<sequence>MSRSRPTNPFIRDEPTSGSSSGPHPNKDRNSFIIVNNDIMIHPGDQLDYQTSSDDDTLSSISSSSGSRSPTSLHLPPPVSPNARTQRSPHHHHQQSQQQRPTPSQLSSSSTTTNRTRQTPVAPPRKTSFEWIPTPLPTPQSRRALAHDNNPNPQQRLGQHQLRTEKQTPAAPSSYPSTSLPTSSSTSPTSPSANSSLQRTSSFSTPQRPPRPTVSPFMSDLPLYSTRTTGPPKQQQSTSNNTHDYNNAHSSHAAHSGDVELQERSRIQQQQQQRPSVARSSSLNHSNNNNNNDSYTLPAPSPSRTVDNSSSDPSLNRGDSTLDRSLSTNHSGSSGANDGGGGRRDRDAGGRTTTSTISTTAAHHPTQTNKSSRSANHNALNYNSSASRSSSTRVANHIDPSTGQRQELRGDSTGGGILTFFGGLFGGGGGGSTKSKQPASNAATNRTRKRKDTVGGLPASASGSKNDLIDRSQLQYHPSGEKLSGSAFVQQDPSSRKKGVPGKDGRQPETDMFNFVDTMLDMPVDPTWSQVIVKLLKVLVVMCVCYFGLMALYFGAEFQAINHTQNFEILVVDLDNSMIGSNYLNFTSHLNGVQGQPRWVNHNSTVYPNMSTIQADILNGRYWGAVVVQANASSNLLWSVANINANYDPTKAFAFIYEGGRDPLVVKPQVVATMYTTFLMFSKSFNPSWVKLAIASFENQNKSMSAIIDAPQVIGTPIAFEEFDLHPITASIITSATSVAYIWIFLVAGGSTYLVANMVQPMTTKSSTAKTMFVMLFPLLMFLVALSLCYSLLLLTFGVPFAGGAPQFFSLFGGMLLLQCAVASMVLFLIYLIPVVFIPGFTITFVIFNVIAVFNPVELMPVFYKWVYAMPFLNAVQIARYVLMGSYNRLRYNIPILSAWILFPIILMPFAISRQKRVARELEREEEEEGIKKSTGTQHKDRKAVYTKATGVGAGTTDDDDEVVVLESKKKRQYSNNNKHNTQQQQQQKLSSRHRQHTQQEDAENNNLKDHDEETLPYHGETTVPSVPGSHRQTATHRPSAPSESRVFNKWDHSEVK</sequence>
<feature type="compositionally biased region" description="Polar residues" evidence="1">
    <location>
        <begin position="302"/>
        <end position="330"/>
    </location>
</feature>
<feature type="region of interest" description="Disordered" evidence="1">
    <location>
        <begin position="970"/>
        <end position="1057"/>
    </location>
</feature>
<feature type="compositionally biased region" description="Low complexity" evidence="1">
    <location>
        <begin position="350"/>
        <end position="366"/>
    </location>
</feature>
<feature type="transmembrane region" description="Helical" evidence="2">
    <location>
        <begin position="808"/>
        <end position="829"/>
    </location>
</feature>
<feature type="domain" description="DUF3533" evidence="3">
    <location>
        <begin position="539"/>
        <end position="903"/>
    </location>
</feature>
<dbReference type="PANTHER" id="PTHR34814:SF2">
    <property type="entry name" value="DUF3533 DOMAIN-CONTAINING PROTEIN"/>
    <property type="match status" value="1"/>
</dbReference>
<keyword evidence="2" id="KW-0472">Membrane</keyword>
<feature type="compositionally biased region" description="Low complexity" evidence="1">
    <location>
        <begin position="168"/>
        <end position="196"/>
    </location>
</feature>
<evidence type="ECO:0000313" key="4">
    <source>
        <dbReference type="EMBL" id="OAQ32888.1"/>
    </source>
</evidence>
<proteinExistence type="predicted"/>
<dbReference type="GO" id="GO:0016020">
    <property type="term" value="C:membrane"/>
    <property type="evidence" value="ECO:0007669"/>
    <property type="project" value="TreeGrafter"/>
</dbReference>
<protein>
    <recommendedName>
        <fullName evidence="3">DUF3533 domain-containing protein</fullName>
    </recommendedName>
</protein>
<feature type="compositionally biased region" description="Polar residues" evidence="1">
    <location>
        <begin position="367"/>
        <end position="383"/>
    </location>
</feature>
<reference evidence="4 5" key="1">
    <citation type="submission" date="2016-05" db="EMBL/GenBank/DDBJ databases">
        <title>Genome sequencing reveals origins of a unique bacterial endosymbiosis in the earliest lineages of terrestrial Fungi.</title>
        <authorList>
            <consortium name="DOE Joint Genome Institute"/>
            <person name="Uehling J."/>
            <person name="Gryganskyi A."/>
            <person name="Hameed K."/>
            <person name="Tschaplinski T."/>
            <person name="Misztal P."/>
            <person name="Wu S."/>
            <person name="Desiro A."/>
            <person name="Vande Pol N."/>
            <person name="Du Z.-Y."/>
            <person name="Zienkiewicz A."/>
            <person name="Zienkiewicz K."/>
            <person name="Morin E."/>
            <person name="Tisserant E."/>
            <person name="Splivallo R."/>
            <person name="Hainaut M."/>
            <person name="Henrissat B."/>
            <person name="Ohm R."/>
            <person name="Kuo A."/>
            <person name="Yan J."/>
            <person name="Lipzen A."/>
            <person name="Nolan M."/>
            <person name="Labutti K."/>
            <person name="Barry K."/>
            <person name="Goldstein A."/>
            <person name="Labbe J."/>
            <person name="Schadt C."/>
            <person name="Tuskan G."/>
            <person name="Grigoriev I."/>
            <person name="Martin F."/>
            <person name="Vilgalys R."/>
            <person name="Bonito G."/>
        </authorList>
    </citation>
    <scope>NUCLEOTIDE SEQUENCE [LARGE SCALE GENOMIC DNA]</scope>
    <source>
        <strain evidence="4 5">AG-77</strain>
    </source>
</reference>
<feature type="compositionally biased region" description="Low complexity" evidence="1">
    <location>
        <begin position="58"/>
        <end position="72"/>
    </location>
</feature>
<keyword evidence="5" id="KW-1185">Reference proteome</keyword>
<feature type="transmembrane region" description="Helical" evidence="2">
    <location>
        <begin position="866"/>
        <end position="883"/>
    </location>
</feature>
<feature type="transmembrane region" description="Helical" evidence="2">
    <location>
        <begin position="890"/>
        <end position="912"/>
    </location>
</feature>
<dbReference type="AlphaFoldDB" id="A0A197K6U3"/>
<dbReference type="EMBL" id="KV442023">
    <property type="protein sequence ID" value="OAQ32888.1"/>
    <property type="molecule type" value="Genomic_DNA"/>
</dbReference>
<dbReference type="InterPro" id="IPR053001">
    <property type="entry name" value="MNNG_permease-like"/>
</dbReference>
<dbReference type="Pfam" id="PF12051">
    <property type="entry name" value="DUF3533"/>
    <property type="match status" value="1"/>
</dbReference>
<evidence type="ECO:0000256" key="1">
    <source>
        <dbReference type="SAM" id="MobiDB-lite"/>
    </source>
</evidence>
<feature type="compositionally biased region" description="Low complexity" evidence="1">
    <location>
        <begin position="267"/>
        <end position="294"/>
    </location>
</feature>
<feature type="compositionally biased region" description="Polar residues" evidence="1">
    <location>
        <begin position="433"/>
        <end position="445"/>
    </location>
</feature>
<feature type="compositionally biased region" description="Polar residues" evidence="1">
    <location>
        <begin position="149"/>
        <end position="158"/>
    </location>
</feature>
<evidence type="ECO:0000256" key="2">
    <source>
        <dbReference type="SAM" id="Phobius"/>
    </source>
</evidence>
<feature type="compositionally biased region" description="Low complexity" evidence="1">
    <location>
        <begin position="95"/>
        <end position="120"/>
    </location>
</feature>
<feature type="region of interest" description="Disordered" evidence="1">
    <location>
        <begin position="428"/>
        <end position="509"/>
    </location>
</feature>
<feature type="compositionally biased region" description="Basic and acidic residues" evidence="1">
    <location>
        <begin position="1047"/>
        <end position="1057"/>
    </location>
</feature>
<feature type="transmembrane region" description="Helical" evidence="2">
    <location>
        <begin position="771"/>
        <end position="796"/>
    </location>
</feature>
<dbReference type="Proteomes" id="UP000078512">
    <property type="component" value="Unassembled WGS sequence"/>
</dbReference>
<evidence type="ECO:0000313" key="5">
    <source>
        <dbReference type="Proteomes" id="UP000078512"/>
    </source>
</evidence>
<feature type="region of interest" description="Disordered" evidence="1">
    <location>
        <begin position="922"/>
        <end position="946"/>
    </location>
</feature>
<feature type="compositionally biased region" description="Basic and acidic residues" evidence="1">
    <location>
        <begin position="255"/>
        <end position="266"/>
    </location>
</feature>
<dbReference type="InterPro" id="IPR022703">
    <property type="entry name" value="DUF3533"/>
</dbReference>
<dbReference type="PANTHER" id="PTHR34814">
    <property type="entry name" value="NITROSOGUANIDINE RESISTANCE PROTEIN SNG1"/>
    <property type="match status" value="1"/>
</dbReference>
<evidence type="ECO:0000259" key="3">
    <source>
        <dbReference type="Pfam" id="PF12051"/>
    </source>
</evidence>
<keyword evidence="2" id="KW-1133">Transmembrane helix</keyword>
<feature type="compositionally biased region" description="Polar residues" evidence="1">
    <location>
        <begin position="225"/>
        <end position="250"/>
    </location>
</feature>
<feature type="compositionally biased region" description="Basic and acidic residues" evidence="1">
    <location>
        <begin position="1007"/>
        <end position="1016"/>
    </location>
</feature>